<evidence type="ECO:0000256" key="1">
    <source>
        <dbReference type="SAM" id="Phobius"/>
    </source>
</evidence>
<gene>
    <name evidence="3" type="ORF">SAMN04490248_1029</name>
</gene>
<name>A0A1H8MB76_9RHOB</name>
<dbReference type="AlphaFoldDB" id="A0A1H8MB76"/>
<feature type="transmembrane region" description="Helical" evidence="1">
    <location>
        <begin position="66"/>
        <end position="87"/>
    </location>
</feature>
<evidence type="ECO:0000313" key="3">
    <source>
        <dbReference type="EMBL" id="SEO14627.1"/>
    </source>
</evidence>
<evidence type="ECO:0000313" key="4">
    <source>
        <dbReference type="Proteomes" id="UP000198893"/>
    </source>
</evidence>
<dbReference type="Pfam" id="PF19029">
    <property type="entry name" value="DUF883_C"/>
    <property type="match status" value="1"/>
</dbReference>
<keyword evidence="1" id="KW-1133">Transmembrane helix</keyword>
<keyword evidence="1" id="KW-0812">Transmembrane</keyword>
<dbReference type="Proteomes" id="UP000198893">
    <property type="component" value="Unassembled WGS sequence"/>
</dbReference>
<protein>
    <recommendedName>
        <fullName evidence="2">DUF883 domain-containing protein</fullName>
    </recommendedName>
</protein>
<feature type="domain" description="DUF883" evidence="2">
    <location>
        <begin position="63"/>
        <end position="86"/>
    </location>
</feature>
<sequence>MNKSVTPDIKAATSPDDLSHQIEVLRADLAKLAATISDDVSEGIGKAGQQIGQSGRDARASATNAVIAHPLTSVGIAAAVGLLLGMISRKG</sequence>
<dbReference type="OrthoDB" id="7876541at2"/>
<dbReference type="RefSeq" id="WP_093114965.1">
    <property type="nucleotide sequence ID" value="NZ_FODS01000002.1"/>
</dbReference>
<dbReference type="InterPro" id="IPR043605">
    <property type="entry name" value="DUF883_C"/>
</dbReference>
<keyword evidence="4" id="KW-1185">Reference proteome</keyword>
<evidence type="ECO:0000259" key="2">
    <source>
        <dbReference type="Pfam" id="PF19029"/>
    </source>
</evidence>
<proteinExistence type="predicted"/>
<dbReference type="EMBL" id="FODS01000002">
    <property type="protein sequence ID" value="SEO14627.1"/>
    <property type="molecule type" value="Genomic_DNA"/>
</dbReference>
<accession>A0A1H8MB76</accession>
<dbReference type="STRING" id="569882.SAMN04490248_1029"/>
<reference evidence="3 4" key="1">
    <citation type="submission" date="2016-10" db="EMBL/GenBank/DDBJ databases">
        <authorList>
            <person name="de Groot N.N."/>
        </authorList>
    </citation>
    <scope>NUCLEOTIDE SEQUENCE [LARGE SCALE GENOMIC DNA]</scope>
    <source>
        <strain evidence="3 4">DSM 27842</strain>
    </source>
</reference>
<organism evidence="3 4">
    <name type="scientific">Salinihabitans flavidus</name>
    <dbReference type="NCBI Taxonomy" id="569882"/>
    <lineage>
        <taxon>Bacteria</taxon>
        <taxon>Pseudomonadati</taxon>
        <taxon>Pseudomonadota</taxon>
        <taxon>Alphaproteobacteria</taxon>
        <taxon>Rhodobacterales</taxon>
        <taxon>Roseobacteraceae</taxon>
        <taxon>Salinihabitans</taxon>
    </lineage>
</organism>
<keyword evidence="1" id="KW-0472">Membrane</keyword>